<sequence length="493" mass="50139">MSFARSRLALYGLLVAVLILVPASPMDVADQSPQVLSSDVFTLPRLPERLEWHSVWYYVSKWLTRLRVESTIGSLTSSGFLPQSPIQEAHATITRVQGNTRGVYASGSSFTVTQSSTPTSGNLNVLTITARVGSGVPATVKSISQTGVVWSKVTNAGSGAIDVEIWAGVVGSGASASITVTLTGIVGTAVANVCEYSGLTTSSYLDVTASTFGSSTASDTGTTATTTQANELWVGSTGDVTATQSTPTNSFTLLDGTATGSTSNAFLEKIVSSTGTANSGTTLSSSNAWVGSARLVRVQGTVGGVFASGSSFAVTQAAIPTNGNLNIMTVTTRKGSGTAETVSSISQTSVTWSKVTNLVNNVQDVEIWAGVVGSGASASITVTLTADPGTAMGQVAEYSGLLTSSFTDVTASNSGTSTTPGTGTTATTAQANELWVGSITTLVAHSTPTNGFVLLYYGDTGSTSNAFLEKIVSSTGTANSGTTLSSSNAWVGR</sequence>
<dbReference type="Proteomes" id="UP000034224">
    <property type="component" value="Unassembled WGS sequence"/>
</dbReference>
<protein>
    <submittedName>
        <fullName evidence="1">Plasminogen</fullName>
    </submittedName>
</protein>
<evidence type="ECO:0000313" key="2">
    <source>
        <dbReference type="Proteomes" id="UP000034224"/>
    </source>
</evidence>
<dbReference type="STRING" id="1618665.UY55_C0005G0026"/>
<name>A0A0G1W7L5_9BACT</name>
<dbReference type="PATRIC" id="fig|1618665.3.peg.696"/>
<accession>A0A0G1W7L5</accession>
<evidence type="ECO:0000313" key="1">
    <source>
        <dbReference type="EMBL" id="KKW14678.1"/>
    </source>
</evidence>
<dbReference type="EMBL" id="LCQK01000005">
    <property type="protein sequence ID" value="KKW14678.1"/>
    <property type="molecule type" value="Genomic_DNA"/>
</dbReference>
<organism evidence="1 2">
    <name type="scientific">Candidatus Jorgensenbacteria bacterium GW2011_GWB1_50_10</name>
    <dbReference type="NCBI Taxonomy" id="1618665"/>
    <lineage>
        <taxon>Bacteria</taxon>
        <taxon>Candidatus Joergenseniibacteriota</taxon>
    </lineage>
</organism>
<dbReference type="AlphaFoldDB" id="A0A0G1W7L5"/>
<proteinExistence type="predicted"/>
<gene>
    <name evidence="1" type="ORF">UY55_C0005G0026</name>
</gene>
<comment type="caution">
    <text evidence="1">The sequence shown here is derived from an EMBL/GenBank/DDBJ whole genome shotgun (WGS) entry which is preliminary data.</text>
</comment>
<reference evidence="1 2" key="1">
    <citation type="journal article" date="2015" name="Nature">
        <title>rRNA introns, odd ribosomes, and small enigmatic genomes across a large radiation of phyla.</title>
        <authorList>
            <person name="Brown C.T."/>
            <person name="Hug L.A."/>
            <person name="Thomas B.C."/>
            <person name="Sharon I."/>
            <person name="Castelle C.J."/>
            <person name="Singh A."/>
            <person name="Wilkins M.J."/>
            <person name="Williams K.H."/>
            <person name="Banfield J.F."/>
        </authorList>
    </citation>
    <scope>NUCLEOTIDE SEQUENCE [LARGE SCALE GENOMIC DNA]</scope>
</reference>